<feature type="region of interest" description="Disordered" evidence="1">
    <location>
        <begin position="268"/>
        <end position="415"/>
    </location>
</feature>
<dbReference type="InterPro" id="IPR047767">
    <property type="entry name" value="PSP1-like"/>
</dbReference>
<feature type="domain" description="PSP1 C-terminal" evidence="2">
    <location>
        <begin position="60"/>
        <end position="145"/>
    </location>
</feature>
<accession>A0A644XDI7</accession>
<dbReference type="PROSITE" id="PS51411">
    <property type="entry name" value="PSP1_C"/>
    <property type="match status" value="1"/>
</dbReference>
<organism evidence="3">
    <name type="scientific">bioreactor metagenome</name>
    <dbReference type="NCBI Taxonomy" id="1076179"/>
    <lineage>
        <taxon>unclassified sequences</taxon>
        <taxon>metagenomes</taxon>
        <taxon>ecological metagenomes</taxon>
    </lineage>
</organism>
<comment type="caution">
    <text evidence="3">The sequence shown here is derived from an EMBL/GenBank/DDBJ whole genome shotgun (WGS) entry which is preliminary data.</text>
</comment>
<gene>
    <name evidence="3" type="ORF">SDC9_58616</name>
</gene>
<dbReference type="Pfam" id="PF04468">
    <property type="entry name" value="PSP1"/>
    <property type="match status" value="1"/>
</dbReference>
<dbReference type="InterPro" id="IPR007557">
    <property type="entry name" value="PSP1_C"/>
</dbReference>
<dbReference type="GO" id="GO:0005737">
    <property type="term" value="C:cytoplasm"/>
    <property type="evidence" value="ECO:0007669"/>
    <property type="project" value="TreeGrafter"/>
</dbReference>
<evidence type="ECO:0000259" key="2">
    <source>
        <dbReference type="PROSITE" id="PS51411"/>
    </source>
</evidence>
<dbReference type="EMBL" id="VSSQ01001946">
    <property type="protein sequence ID" value="MPM12264.1"/>
    <property type="molecule type" value="Genomic_DNA"/>
</dbReference>
<reference evidence="3" key="1">
    <citation type="submission" date="2019-08" db="EMBL/GenBank/DDBJ databases">
        <authorList>
            <person name="Kucharzyk K."/>
            <person name="Murdoch R.W."/>
            <person name="Higgins S."/>
            <person name="Loffler F."/>
        </authorList>
    </citation>
    <scope>NUCLEOTIDE SEQUENCE</scope>
</reference>
<dbReference type="AlphaFoldDB" id="A0A644XDI7"/>
<proteinExistence type="predicted"/>
<name>A0A644XDI7_9ZZZZ</name>
<evidence type="ECO:0000256" key="1">
    <source>
        <dbReference type="SAM" id="MobiDB-lite"/>
    </source>
</evidence>
<feature type="compositionally biased region" description="Basic residues" evidence="1">
    <location>
        <begin position="306"/>
        <end position="315"/>
    </location>
</feature>
<dbReference type="NCBIfam" id="NF041131">
    <property type="entry name" value="RicT_YaaT_fam"/>
    <property type="match status" value="1"/>
</dbReference>
<evidence type="ECO:0000313" key="3">
    <source>
        <dbReference type="EMBL" id="MPM12264.1"/>
    </source>
</evidence>
<feature type="compositionally biased region" description="Low complexity" evidence="1">
    <location>
        <begin position="331"/>
        <end position="348"/>
    </location>
</feature>
<dbReference type="PANTHER" id="PTHR43830">
    <property type="entry name" value="PROTEIN PSP1"/>
    <property type="match status" value="1"/>
</dbReference>
<dbReference type="PANTHER" id="PTHR43830:SF3">
    <property type="entry name" value="PROTEIN PSP1"/>
    <property type="match status" value="1"/>
</dbReference>
<sequence length="415" mass="46575">MKVIGVRFKSSGRIYYFDPLEYTFNEGDGVIVETARGQEYGEVAQVAMEVEESVIVSPLKPVIRPATEQDSVMREQNAAKEGDAFHVCQQKIQQHKLDMHLVSAEYSFNGSKLVFYFTADERVDFRELVKDLASQFRTRIELRQIGVRDEAKMLGGLGSCGRVVCCKAFLQDFHPVSIKMAKEQNLSLSPTKISGLCGRLMCCLQYEQSSYEEMKRRMPHINREVLTPDGAGTVVENNAITEKTRVRLQLPDGSIDVREFNYMLLGRPGEPLPVPPSEPKPEPVKEAAEEPKPAPAQEATPERSPDKKRRRRGGRGKNGSRPNAPQGDGGQPAQQQQPRPQQQSQQPQQPRPPQQPQRAPQQRSNEQRPQQPKPAQNAQQQTAGAEGVKRRDNFKHRRGGANRPKPASPAPEKKE</sequence>
<protein>
    <recommendedName>
        <fullName evidence="2">PSP1 C-terminal domain-containing protein</fullName>
    </recommendedName>
</protein>
<feature type="compositionally biased region" description="Basic and acidic residues" evidence="1">
    <location>
        <begin position="279"/>
        <end position="292"/>
    </location>
</feature>
<feature type="compositionally biased region" description="Low complexity" evidence="1">
    <location>
        <begin position="356"/>
        <end position="383"/>
    </location>
</feature>